<dbReference type="Gene3D" id="1.20.5.50">
    <property type="match status" value="1"/>
</dbReference>
<evidence type="ECO:0000256" key="5">
    <source>
        <dbReference type="ARBA" id="ARBA00022618"/>
    </source>
</evidence>
<evidence type="ECO:0000256" key="2">
    <source>
        <dbReference type="ARBA" id="ARBA00010074"/>
    </source>
</evidence>
<sequence length="100" mass="11313">MSSQAVEIEILGKVTRVNCPAGKEDALRQAARDLDRRIKEMADKTKVANTEKLMTIAALNVCYELLERQIDEQQQSDIEQRLELLDGKLEQALQDKSQIA</sequence>
<evidence type="ECO:0000256" key="1">
    <source>
        <dbReference type="ARBA" id="ARBA00004496"/>
    </source>
</evidence>
<comment type="subunit">
    <text evidence="10">Homodimer. Interacts with FtsZ.</text>
</comment>
<gene>
    <name evidence="13" type="ORF">JCM19231_3974</name>
</gene>
<dbReference type="GO" id="GO:0005829">
    <property type="term" value="C:cytosol"/>
    <property type="evidence" value="ECO:0007669"/>
    <property type="project" value="TreeGrafter"/>
</dbReference>
<comment type="caution">
    <text evidence="13">The sequence shown here is derived from an EMBL/GenBank/DDBJ whole genome shotgun (WGS) entry which is preliminary data.</text>
</comment>
<dbReference type="RefSeq" id="WP_261834022.1">
    <property type="nucleotide sequence ID" value="NZ_AP024881.1"/>
</dbReference>
<keyword evidence="6 12" id="KW-0175">Coiled coil</keyword>
<evidence type="ECO:0000256" key="6">
    <source>
        <dbReference type="ARBA" id="ARBA00023054"/>
    </source>
</evidence>
<keyword evidence="14" id="KW-1185">Reference proteome</keyword>
<dbReference type="GO" id="GO:0000917">
    <property type="term" value="P:division septum assembly"/>
    <property type="evidence" value="ECO:0007669"/>
    <property type="project" value="UniProtKB-KW"/>
</dbReference>
<comment type="function">
    <text evidence="9">Activator of cell division through the inhibition of FtsZ GTPase activity, therefore promoting FtsZ assembly into bundles of protofilaments necessary for the formation of the division Z ring. It is recruited early at mid-cell but it is not essential for cell division.</text>
</comment>
<keyword evidence="4" id="KW-0963">Cytoplasm</keyword>
<accession>A0A0B8P1F3</accession>
<dbReference type="EMBL" id="BBRZ01000046">
    <property type="protein sequence ID" value="GAM57163.1"/>
    <property type="molecule type" value="Genomic_DNA"/>
</dbReference>
<evidence type="ECO:0000313" key="14">
    <source>
        <dbReference type="Proteomes" id="UP000031671"/>
    </source>
</evidence>
<evidence type="ECO:0000256" key="10">
    <source>
        <dbReference type="ARBA" id="ARBA00026068"/>
    </source>
</evidence>
<protein>
    <recommendedName>
        <fullName evidence="3">Cell division protein ZapA</fullName>
    </recommendedName>
    <alternativeName>
        <fullName evidence="11">Z ring-associated protein ZapA</fullName>
    </alternativeName>
</protein>
<name>A0A0B8P1F3_9VIBR</name>
<evidence type="ECO:0000256" key="9">
    <source>
        <dbReference type="ARBA" id="ARBA00024910"/>
    </source>
</evidence>
<organism evidence="13 14">
    <name type="scientific">Vibrio ishigakensis</name>
    <dbReference type="NCBI Taxonomy" id="1481914"/>
    <lineage>
        <taxon>Bacteria</taxon>
        <taxon>Pseudomonadati</taxon>
        <taxon>Pseudomonadota</taxon>
        <taxon>Gammaproteobacteria</taxon>
        <taxon>Vibrionales</taxon>
        <taxon>Vibrionaceae</taxon>
        <taxon>Vibrio</taxon>
    </lineage>
</organism>
<dbReference type="Pfam" id="PF05164">
    <property type="entry name" value="ZapA"/>
    <property type="match status" value="1"/>
</dbReference>
<dbReference type="GO" id="GO:0032153">
    <property type="term" value="C:cell division site"/>
    <property type="evidence" value="ECO:0007669"/>
    <property type="project" value="TreeGrafter"/>
</dbReference>
<dbReference type="NCBIfam" id="NF008209">
    <property type="entry name" value="PRK10972.1"/>
    <property type="match status" value="1"/>
</dbReference>
<dbReference type="InterPro" id="IPR036192">
    <property type="entry name" value="Cell_div_ZapA-like_sf"/>
</dbReference>
<dbReference type="SUPFAM" id="SSF102829">
    <property type="entry name" value="Cell division protein ZapA-like"/>
    <property type="match status" value="1"/>
</dbReference>
<keyword evidence="7" id="KW-0717">Septation</keyword>
<proteinExistence type="inferred from homology"/>
<comment type="subcellular location">
    <subcellularLocation>
        <location evidence="1">Cytoplasm</location>
    </subcellularLocation>
</comment>
<evidence type="ECO:0000256" key="8">
    <source>
        <dbReference type="ARBA" id="ARBA00023306"/>
    </source>
</evidence>
<comment type="similarity">
    <text evidence="2">Belongs to the ZapA family. Type 1 subfamily.</text>
</comment>
<reference evidence="13 14" key="2">
    <citation type="submission" date="2015-01" db="EMBL/GenBank/DDBJ databases">
        <authorList>
            <consortium name="NBRP consortium"/>
            <person name="Sawabe T."/>
            <person name="Meirelles P."/>
            <person name="Feng G."/>
            <person name="Sayaka M."/>
            <person name="Hattori M."/>
            <person name="Ohkuma M."/>
        </authorList>
    </citation>
    <scope>NUCLEOTIDE SEQUENCE [LARGE SCALE GENOMIC DNA]</scope>
    <source>
        <strain evidence="14">JCM 19231</strain>
    </source>
</reference>
<evidence type="ECO:0000313" key="13">
    <source>
        <dbReference type="EMBL" id="GAM57163.1"/>
    </source>
</evidence>
<dbReference type="Gene3D" id="3.30.160.880">
    <property type="entry name" value="Cell division protein ZapA protomer, N-terminal domain"/>
    <property type="match status" value="1"/>
</dbReference>
<keyword evidence="8" id="KW-0131">Cell cycle</keyword>
<dbReference type="Proteomes" id="UP000031671">
    <property type="component" value="Unassembled WGS sequence"/>
</dbReference>
<dbReference type="InterPro" id="IPR042233">
    <property type="entry name" value="Cell_div_ZapA_N"/>
</dbReference>
<keyword evidence="5" id="KW-0132">Cell division</keyword>
<feature type="coiled-coil region" evidence="12">
    <location>
        <begin position="24"/>
        <end position="95"/>
    </location>
</feature>
<dbReference type="InterPro" id="IPR007838">
    <property type="entry name" value="Cell_div_ZapA-like"/>
</dbReference>
<dbReference type="GO" id="GO:0043093">
    <property type="term" value="P:FtsZ-dependent cytokinesis"/>
    <property type="evidence" value="ECO:0007669"/>
    <property type="project" value="TreeGrafter"/>
</dbReference>
<dbReference type="PANTHER" id="PTHR34981:SF1">
    <property type="entry name" value="CELL DIVISION PROTEIN ZAPA"/>
    <property type="match status" value="1"/>
</dbReference>
<reference evidence="13 14" key="1">
    <citation type="submission" date="2015-01" db="EMBL/GenBank/DDBJ databases">
        <title>Vibrio sp. C1 JCM 19231 whole genome shotgun sequence.</title>
        <authorList>
            <person name="Sawabe T."/>
            <person name="Meirelles P."/>
            <person name="Feng G."/>
            <person name="Sayaka M."/>
            <person name="Hattori M."/>
            <person name="Ohkuma M."/>
        </authorList>
    </citation>
    <scope>NUCLEOTIDE SEQUENCE [LARGE SCALE GENOMIC DNA]</scope>
    <source>
        <strain evidence="14">JCM 19231</strain>
    </source>
</reference>
<evidence type="ECO:0000256" key="12">
    <source>
        <dbReference type="SAM" id="Coils"/>
    </source>
</evidence>
<evidence type="ECO:0000256" key="3">
    <source>
        <dbReference type="ARBA" id="ARBA00015195"/>
    </source>
</evidence>
<evidence type="ECO:0000256" key="11">
    <source>
        <dbReference type="ARBA" id="ARBA00033158"/>
    </source>
</evidence>
<evidence type="ECO:0000256" key="4">
    <source>
        <dbReference type="ARBA" id="ARBA00022490"/>
    </source>
</evidence>
<dbReference type="GO" id="GO:0030428">
    <property type="term" value="C:cell septum"/>
    <property type="evidence" value="ECO:0007669"/>
    <property type="project" value="TreeGrafter"/>
</dbReference>
<evidence type="ECO:0000256" key="7">
    <source>
        <dbReference type="ARBA" id="ARBA00023210"/>
    </source>
</evidence>
<dbReference type="GO" id="GO:0000921">
    <property type="term" value="P:septin ring assembly"/>
    <property type="evidence" value="ECO:0007669"/>
    <property type="project" value="TreeGrafter"/>
</dbReference>
<dbReference type="PANTHER" id="PTHR34981">
    <property type="entry name" value="CELL DIVISION PROTEIN ZAPA"/>
    <property type="match status" value="1"/>
</dbReference>
<dbReference type="AlphaFoldDB" id="A0A0B8P1F3"/>